<evidence type="ECO:0000313" key="3">
    <source>
        <dbReference type="Proteomes" id="UP000664628"/>
    </source>
</evidence>
<keyword evidence="2" id="KW-0540">Nuclease</keyword>
<organism evidence="2 3">
    <name type="scientific">Fibrella forsythiae</name>
    <dbReference type="NCBI Taxonomy" id="2817061"/>
    <lineage>
        <taxon>Bacteria</taxon>
        <taxon>Pseudomonadati</taxon>
        <taxon>Bacteroidota</taxon>
        <taxon>Cytophagia</taxon>
        <taxon>Cytophagales</taxon>
        <taxon>Spirosomataceae</taxon>
        <taxon>Fibrella</taxon>
    </lineage>
</organism>
<dbReference type="Gene3D" id="3.40.960.10">
    <property type="entry name" value="VSR Endonuclease"/>
    <property type="match status" value="1"/>
</dbReference>
<dbReference type="PANTHER" id="PTHR38590:SF1">
    <property type="entry name" value="BLL0828 PROTEIN"/>
    <property type="match status" value="1"/>
</dbReference>
<comment type="caution">
    <text evidence="2">The sequence shown here is derived from an EMBL/GenBank/DDBJ whole genome shotgun (WGS) entry which is preliminary data.</text>
</comment>
<keyword evidence="2" id="KW-0378">Hydrolase</keyword>
<dbReference type="Pfam" id="PF04480">
    <property type="entry name" value="DUF559"/>
    <property type="match status" value="1"/>
</dbReference>
<evidence type="ECO:0000259" key="1">
    <source>
        <dbReference type="Pfam" id="PF04480"/>
    </source>
</evidence>
<reference evidence="2 3" key="1">
    <citation type="submission" date="2021-03" db="EMBL/GenBank/DDBJ databases">
        <title>Fibrella sp. HMF5405 genome sequencing and assembly.</title>
        <authorList>
            <person name="Kang H."/>
            <person name="Kim H."/>
            <person name="Bae S."/>
            <person name="Joh K."/>
        </authorList>
    </citation>
    <scope>NUCLEOTIDE SEQUENCE [LARGE SCALE GENOMIC DNA]</scope>
    <source>
        <strain evidence="2 3">HMF5405</strain>
    </source>
</reference>
<dbReference type="SUPFAM" id="SSF52980">
    <property type="entry name" value="Restriction endonuclease-like"/>
    <property type="match status" value="1"/>
</dbReference>
<keyword evidence="2" id="KW-0255">Endonuclease</keyword>
<dbReference type="InterPro" id="IPR007569">
    <property type="entry name" value="DUF559"/>
</dbReference>
<dbReference type="InterPro" id="IPR011335">
    <property type="entry name" value="Restrct_endonuc-II-like"/>
</dbReference>
<keyword evidence="3" id="KW-1185">Reference proteome</keyword>
<gene>
    <name evidence="2" type="ORF">J2I46_17080</name>
</gene>
<dbReference type="PANTHER" id="PTHR38590">
    <property type="entry name" value="BLL0828 PROTEIN"/>
    <property type="match status" value="1"/>
</dbReference>
<dbReference type="RefSeq" id="WP_207330270.1">
    <property type="nucleotide sequence ID" value="NZ_JAFMYW010000005.1"/>
</dbReference>
<dbReference type="Proteomes" id="UP000664628">
    <property type="component" value="Unassembled WGS sequence"/>
</dbReference>
<dbReference type="GO" id="GO:0004519">
    <property type="term" value="F:endonuclease activity"/>
    <property type="evidence" value="ECO:0007669"/>
    <property type="project" value="UniProtKB-KW"/>
</dbReference>
<feature type="domain" description="DUF559" evidence="1">
    <location>
        <begin position="12"/>
        <end position="118"/>
    </location>
</feature>
<dbReference type="InterPro" id="IPR047216">
    <property type="entry name" value="Endonuclease_DUF559_bact"/>
</dbReference>
<sequence length="121" mass="14235">MSNDLFNRTSTKELRRELRQRQTPAEVLLWNELRNRQLNGAKFRRQHSIGGYVVDFYCAESALVVELDGSIHDFPDAQAYDREREAVICDLGLSMMRFRNDDVERRLPYVLEKIAENLNTE</sequence>
<protein>
    <submittedName>
        <fullName evidence="2">Endonuclease domain-containing protein</fullName>
    </submittedName>
</protein>
<accession>A0ABS3JLN5</accession>
<name>A0ABS3JLN5_9BACT</name>
<dbReference type="EMBL" id="JAFMYW010000005">
    <property type="protein sequence ID" value="MBO0950311.1"/>
    <property type="molecule type" value="Genomic_DNA"/>
</dbReference>
<evidence type="ECO:0000313" key="2">
    <source>
        <dbReference type="EMBL" id="MBO0950311.1"/>
    </source>
</evidence>
<dbReference type="CDD" id="cd01038">
    <property type="entry name" value="Endonuclease_DUF559"/>
    <property type="match status" value="1"/>
</dbReference>
<proteinExistence type="predicted"/>